<name>A0A069CY94_WEIOS</name>
<sequence length="273" mass="31689">MRIAISSDNHLDINKVDITEVLEQQAQYLLTQKIDIYLIAGDLFNDFNKSLAYVRELQTLVGLAMQVRFIAGNHDMGRGIDFEELESSIDPLYLHNKSLDVPGTDWRIIGNNGWYDYLFAKGVDPAAVATFRRGLYYDRQIKQPMTDYERMDLVLSQTKTLLDKSNQAQKKVLLFTHFAPIDDDILYPVNNPRWLLVNGVLGSPRLGELIERYENVHNVYYGHIHISKLPRQHQGVSYYNPSVGYNHRRLREWTKETFLATWQDKLAIKVLTK</sequence>
<proteinExistence type="predicted"/>
<dbReference type="RefSeq" id="WP_027698212.1">
    <property type="nucleotide sequence ID" value="NZ_DF820484.1"/>
</dbReference>
<organism evidence="2 3">
    <name type="scientific">Weissella oryzae (strain DSM 25784 / JCM 18191 / LMG 30913 / SG25)</name>
    <dbReference type="NCBI Taxonomy" id="1329250"/>
    <lineage>
        <taxon>Bacteria</taxon>
        <taxon>Bacillati</taxon>
        <taxon>Bacillota</taxon>
        <taxon>Bacilli</taxon>
        <taxon>Lactobacillales</taxon>
        <taxon>Lactobacillaceae</taxon>
        <taxon>Weissella</taxon>
    </lineage>
</organism>
<evidence type="ECO:0000313" key="3">
    <source>
        <dbReference type="Proteomes" id="UP000030643"/>
    </source>
</evidence>
<keyword evidence="2" id="KW-0378">Hydrolase</keyword>
<dbReference type="OrthoDB" id="113290at2"/>
<dbReference type="Gene3D" id="3.60.21.10">
    <property type="match status" value="1"/>
</dbReference>
<accession>A0A069CY94</accession>
<keyword evidence="3" id="KW-1185">Reference proteome</keyword>
<dbReference type="GO" id="GO:0016787">
    <property type="term" value="F:hydrolase activity"/>
    <property type="evidence" value="ECO:0007669"/>
    <property type="project" value="UniProtKB-KW"/>
</dbReference>
<reference evidence="3" key="1">
    <citation type="journal article" date="2014" name="Genome Announc.">
        <title>Draft genome sequence of Weissella oryzae SG25T, isolated from fermented rice grains.</title>
        <authorList>
            <person name="Tanizawa Y."/>
            <person name="Fujisawa T."/>
            <person name="Mochizuki T."/>
            <person name="Kaminuma E."/>
            <person name="Suzuki Y."/>
            <person name="Nakamura Y."/>
            <person name="Tohno M."/>
        </authorList>
    </citation>
    <scope>NUCLEOTIDE SEQUENCE [LARGE SCALE GENOMIC DNA]</scope>
    <source>
        <strain evidence="3">DSM 25784 / JCM 18191 / LMG 30913 / SG25</strain>
    </source>
</reference>
<protein>
    <submittedName>
        <fullName evidence="2">Possible phosphohydrolase</fullName>
    </submittedName>
</protein>
<gene>
    <name evidence="2" type="ORF">WOSG25_011680</name>
</gene>
<dbReference type="NCBIfam" id="TIGR03729">
    <property type="entry name" value="acc_ester"/>
    <property type="match status" value="1"/>
</dbReference>
<dbReference type="STRING" id="1329250.WOSG25_011680"/>
<evidence type="ECO:0000259" key="1">
    <source>
        <dbReference type="Pfam" id="PF00149"/>
    </source>
</evidence>
<dbReference type="SUPFAM" id="SSF56300">
    <property type="entry name" value="Metallo-dependent phosphatases"/>
    <property type="match status" value="1"/>
</dbReference>
<dbReference type="InterPro" id="IPR004843">
    <property type="entry name" value="Calcineurin-like_PHP"/>
</dbReference>
<dbReference type="Proteomes" id="UP000030643">
    <property type="component" value="Unassembled WGS sequence"/>
</dbReference>
<dbReference type="InterPro" id="IPR029052">
    <property type="entry name" value="Metallo-depent_PP-like"/>
</dbReference>
<dbReference type="InterPro" id="IPR022302">
    <property type="entry name" value="Phosphoesterase_putative"/>
</dbReference>
<dbReference type="EMBL" id="DF820484">
    <property type="protein sequence ID" value="GAK30071.1"/>
    <property type="molecule type" value="Genomic_DNA"/>
</dbReference>
<dbReference type="AlphaFoldDB" id="A0A069CY94"/>
<feature type="domain" description="Calcineurin-like phosphoesterase" evidence="1">
    <location>
        <begin position="1"/>
        <end position="226"/>
    </location>
</feature>
<dbReference type="Pfam" id="PF00149">
    <property type="entry name" value="Metallophos"/>
    <property type="match status" value="1"/>
</dbReference>
<dbReference type="eggNOG" id="COG1409">
    <property type="taxonomic scope" value="Bacteria"/>
</dbReference>
<evidence type="ECO:0000313" key="2">
    <source>
        <dbReference type="EMBL" id="GAK30071.1"/>
    </source>
</evidence>